<dbReference type="EMBL" id="MN739865">
    <property type="protein sequence ID" value="QHT75225.1"/>
    <property type="molecule type" value="Genomic_DNA"/>
</dbReference>
<reference evidence="2" key="1">
    <citation type="journal article" date="2020" name="Nature">
        <title>Giant virus diversity and host interactions through global metagenomics.</title>
        <authorList>
            <person name="Schulz F."/>
            <person name="Roux S."/>
            <person name="Paez-Espino D."/>
            <person name="Jungbluth S."/>
            <person name="Walsh D.A."/>
            <person name="Denef V.J."/>
            <person name="McMahon K.D."/>
            <person name="Konstantinidis K.T."/>
            <person name="Eloe-Fadrosh E.A."/>
            <person name="Kyrpides N.C."/>
            <person name="Woyke T."/>
        </authorList>
    </citation>
    <scope>NUCLEOTIDE SEQUENCE</scope>
    <source>
        <strain evidence="2">GVMAG-M-3300023179-63</strain>
    </source>
</reference>
<name>A0A6C0H4Z9_9ZZZZ</name>
<feature type="transmembrane region" description="Helical" evidence="1">
    <location>
        <begin position="55"/>
        <end position="76"/>
    </location>
</feature>
<evidence type="ECO:0000256" key="1">
    <source>
        <dbReference type="SAM" id="Phobius"/>
    </source>
</evidence>
<organism evidence="2">
    <name type="scientific">viral metagenome</name>
    <dbReference type="NCBI Taxonomy" id="1070528"/>
    <lineage>
        <taxon>unclassified sequences</taxon>
        <taxon>metagenomes</taxon>
        <taxon>organismal metagenomes</taxon>
    </lineage>
</organism>
<feature type="transmembrane region" description="Helical" evidence="1">
    <location>
        <begin position="12"/>
        <end position="34"/>
    </location>
</feature>
<dbReference type="AlphaFoldDB" id="A0A6C0H4Z9"/>
<proteinExistence type="predicted"/>
<protein>
    <submittedName>
        <fullName evidence="2">Uncharacterized protein</fullName>
    </submittedName>
</protein>
<keyword evidence="1" id="KW-0812">Transmembrane</keyword>
<sequence length="81" mass="9411">MLRQFVVTNINLVSIIVFLLLFAIIMLSKPNIIFDKNGKPREFGIGYKNKTIVPLWLTVIILAIVSYLSVLCYINFERFIF</sequence>
<accession>A0A6C0H4Z9</accession>
<evidence type="ECO:0000313" key="2">
    <source>
        <dbReference type="EMBL" id="QHT75225.1"/>
    </source>
</evidence>
<keyword evidence="1" id="KW-0472">Membrane</keyword>
<keyword evidence="1" id="KW-1133">Transmembrane helix</keyword>